<dbReference type="Proteomes" id="UP000241769">
    <property type="component" value="Unassembled WGS sequence"/>
</dbReference>
<dbReference type="Gene3D" id="3.10.310.70">
    <property type="match status" value="1"/>
</dbReference>
<evidence type="ECO:0000259" key="2">
    <source>
        <dbReference type="Pfam" id="PF07969"/>
    </source>
</evidence>
<evidence type="ECO:0000313" key="3">
    <source>
        <dbReference type="EMBL" id="PRP80134.1"/>
    </source>
</evidence>
<dbReference type="EMBL" id="MDYQ01000160">
    <property type="protein sequence ID" value="PRP80134.1"/>
    <property type="molecule type" value="Genomic_DNA"/>
</dbReference>
<keyword evidence="1" id="KW-1133">Transmembrane helix</keyword>
<dbReference type="Gene3D" id="2.30.40.10">
    <property type="entry name" value="Urease, subunit C, domain 1"/>
    <property type="match status" value="1"/>
</dbReference>
<dbReference type="Gene3D" id="3.20.20.140">
    <property type="entry name" value="Metal-dependent hydrolases"/>
    <property type="match status" value="1"/>
</dbReference>
<gene>
    <name evidence="3" type="ORF">PROFUN_12217</name>
</gene>
<dbReference type="AlphaFoldDB" id="A0A2P6N862"/>
<dbReference type="SUPFAM" id="SSF51556">
    <property type="entry name" value="Metallo-dependent hydrolases"/>
    <property type="match status" value="1"/>
</dbReference>
<dbReference type="PANTHER" id="PTHR22642">
    <property type="entry name" value="IMIDAZOLONEPROPIONASE"/>
    <property type="match status" value="1"/>
</dbReference>
<dbReference type="InParanoid" id="A0A2P6N862"/>
<keyword evidence="1" id="KW-0472">Membrane</keyword>
<dbReference type="Pfam" id="PF07969">
    <property type="entry name" value="Amidohydro_3"/>
    <property type="match status" value="1"/>
</dbReference>
<dbReference type="STRING" id="1890364.A0A2P6N862"/>
<dbReference type="GO" id="GO:0016810">
    <property type="term" value="F:hydrolase activity, acting on carbon-nitrogen (but not peptide) bonds"/>
    <property type="evidence" value="ECO:0007669"/>
    <property type="project" value="InterPro"/>
</dbReference>
<keyword evidence="1" id="KW-0812">Transmembrane</keyword>
<dbReference type="SUPFAM" id="SSF51338">
    <property type="entry name" value="Composite domain of metallo-dependent hydrolases"/>
    <property type="match status" value="1"/>
</dbReference>
<dbReference type="PANTHER" id="PTHR22642:SF2">
    <property type="entry name" value="PROTEIN LONG AFTER FAR-RED 3"/>
    <property type="match status" value="1"/>
</dbReference>
<dbReference type="CDD" id="cd01300">
    <property type="entry name" value="YtcJ_like"/>
    <property type="match status" value="1"/>
</dbReference>
<feature type="domain" description="Amidohydrolase 3" evidence="2">
    <location>
        <begin position="117"/>
        <end position="598"/>
    </location>
</feature>
<feature type="transmembrane region" description="Helical" evidence="1">
    <location>
        <begin position="30"/>
        <end position="49"/>
    </location>
</feature>
<name>A0A2P6N862_9EUKA</name>
<organism evidence="3 4">
    <name type="scientific">Planoprotostelium fungivorum</name>
    <dbReference type="NCBI Taxonomy" id="1890364"/>
    <lineage>
        <taxon>Eukaryota</taxon>
        <taxon>Amoebozoa</taxon>
        <taxon>Evosea</taxon>
        <taxon>Variosea</taxon>
        <taxon>Cavosteliida</taxon>
        <taxon>Cavosteliaceae</taxon>
        <taxon>Planoprotostelium</taxon>
    </lineage>
</organism>
<dbReference type="InterPro" id="IPR011059">
    <property type="entry name" value="Metal-dep_hydrolase_composite"/>
</dbReference>
<reference evidence="3 4" key="1">
    <citation type="journal article" date="2018" name="Genome Biol. Evol.">
        <title>Multiple Roots of Fruiting Body Formation in Amoebozoa.</title>
        <authorList>
            <person name="Hillmann F."/>
            <person name="Forbes G."/>
            <person name="Novohradska S."/>
            <person name="Ferling I."/>
            <person name="Riege K."/>
            <person name="Groth M."/>
            <person name="Westermann M."/>
            <person name="Marz M."/>
            <person name="Spaller T."/>
            <person name="Winckler T."/>
            <person name="Schaap P."/>
            <person name="Glockner G."/>
        </authorList>
    </citation>
    <scope>NUCLEOTIDE SEQUENCE [LARGE SCALE GENOMIC DNA]</scope>
    <source>
        <strain evidence="3 4">Jena</strain>
    </source>
</reference>
<dbReference type="OrthoDB" id="3501663at2759"/>
<dbReference type="InterPro" id="IPR013108">
    <property type="entry name" value="Amidohydro_3"/>
</dbReference>
<proteinExistence type="predicted"/>
<protein>
    <recommendedName>
        <fullName evidence="2">Amidohydrolase 3 domain-containing protein</fullName>
    </recommendedName>
</protein>
<dbReference type="InterPro" id="IPR033932">
    <property type="entry name" value="YtcJ-like"/>
</dbReference>
<comment type="caution">
    <text evidence="3">The sequence shown here is derived from an EMBL/GenBank/DDBJ whole genome shotgun (WGS) entry which is preliminary data.</text>
</comment>
<evidence type="ECO:0000313" key="4">
    <source>
        <dbReference type="Proteomes" id="UP000241769"/>
    </source>
</evidence>
<sequence>MGTSLNYRGRKSIADFGPIPEDEPRDKRRFPLFPLMVTIVVLAVGLFFISSRALPTVDVLVIHSRIWTGVTDKDNAIIWAEAMAVQDGRIVAVGKSKDLSNRYHARRTIDGYSDGHRMITPGFSDSHVHMLLGGYGLTSVQLRDASTKEEFIRRVADYARDIAKPGEWMMDGSWNHELWGGELPTRHWIDAVTPNNPAFLCRLDGHMCLANSLALRLANLTKDTPDVTGGVIEREADGEPAGVLKDKAMAYIMPLVGAEGGIIPEKSDQQKDASLRAAMSYMSSNGITSVHHMGSWEDLHVFERFNHSGELSVRIHAAVPMETWSRLADRVKAGGRGNRWLSLGSLKAFTDGSFGSQTALMFDPYLDSAGNSSQNRGISVDGEDMLRSCMLSADAEHLQSSVHAIGDRANDILLTIREEMDVKNGPRDRRFRIEHAQALRTSDVPRFARNQIIASMQPYHLMDDGVWLDRLIGPSRAKRQFPFREMIDMGITLAFGSDWFVAPATPIEGIYGAVTRRTLDGSHPDGWTPSQKITVDEALMAYTYNPNYAIYQEHSRGRIVEGQMADFVLLSEDLTAIPTADIHTAKVLETFVEGRSVFKRS</sequence>
<keyword evidence="4" id="KW-1185">Reference proteome</keyword>
<evidence type="ECO:0000256" key="1">
    <source>
        <dbReference type="SAM" id="Phobius"/>
    </source>
</evidence>
<accession>A0A2P6N862</accession>
<dbReference type="InterPro" id="IPR032466">
    <property type="entry name" value="Metal_Hydrolase"/>
</dbReference>